<reference evidence="1" key="1">
    <citation type="journal article" date="2014" name="Front. Microbiol.">
        <title>High frequency of phylogenetically diverse reductive dehalogenase-homologous genes in deep subseafloor sedimentary metagenomes.</title>
        <authorList>
            <person name="Kawai M."/>
            <person name="Futagami T."/>
            <person name="Toyoda A."/>
            <person name="Takaki Y."/>
            <person name="Nishi S."/>
            <person name="Hori S."/>
            <person name="Arai W."/>
            <person name="Tsubouchi T."/>
            <person name="Morono Y."/>
            <person name="Uchiyama I."/>
            <person name="Ito T."/>
            <person name="Fujiyama A."/>
            <person name="Inagaki F."/>
            <person name="Takami H."/>
        </authorList>
    </citation>
    <scope>NUCLEOTIDE SEQUENCE</scope>
    <source>
        <strain evidence="1">Expedition CK06-06</strain>
    </source>
</reference>
<gene>
    <name evidence="1" type="ORF">S01H4_33311</name>
</gene>
<protein>
    <submittedName>
        <fullName evidence="1">Uncharacterized protein</fullName>
    </submittedName>
</protein>
<dbReference type="AlphaFoldDB" id="X1C2L8"/>
<evidence type="ECO:0000313" key="1">
    <source>
        <dbReference type="EMBL" id="GAG78631.1"/>
    </source>
</evidence>
<feature type="non-terminal residue" evidence="1">
    <location>
        <position position="1"/>
    </location>
</feature>
<comment type="caution">
    <text evidence="1">The sequence shown here is derived from an EMBL/GenBank/DDBJ whole genome shotgun (WGS) entry which is preliminary data.</text>
</comment>
<dbReference type="EMBL" id="BART01017514">
    <property type="protein sequence ID" value="GAG78631.1"/>
    <property type="molecule type" value="Genomic_DNA"/>
</dbReference>
<sequence length="31" mass="3809">NSFQISLLEIYYKGDKENEDYNRIKKFLINI</sequence>
<accession>X1C2L8</accession>
<proteinExistence type="predicted"/>
<name>X1C2L8_9ZZZZ</name>
<organism evidence="1">
    <name type="scientific">marine sediment metagenome</name>
    <dbReference type="NCBI Taxonomy" id="412755"/>
    <lineage>
        <taxon>unclassified sequences</taxon>
        <taxon>metagenomes</taxon>
        <taxon>ecological metagenomes</taxon>
    </lineage>
</organism>